<name>A0ABQ2BT06_9BACL</name>
<dbReference type="PRINTS" id="PR00411">
    <property type="entry name" value="PNDRDTASEI"/>
</dbReference>
<evidence type="ECO:0000313" key="3">
    <source>
        <dbReference type="EMBL" id="GGI45023.1"/>
    </source>
</evidence>
<keyword evidence="4" id="KW-1185">Reference proteome</keyword>
<evidence type="ECO:0000256" key="1">
    <source>
        <dbReference type="ARBA" id="ARBA00023002"/>
    </source>
</evidence>
<evidence type="ECO:0000256" key="2">
    <source>
        <dbReference type="SAM" id="Phobius"/>
    </source>
</evidence>
<comment type="caution">
    <text evidence="3">The sequence shown here is derived from an EMBL/GenBank/DDBJ whole genome shotgun (WGS) entry which is preliminary data.</text>
</comment>
<dbReference type="PANTHER" id="PTHR43539:SF78">
    <property type="entry name" value="FLAVIN-CONTAINING MONOOXYGENASE"/>
    <property type="match status" value="1"/>
</dbReference>
<keyword evidence="2" id="KW-0812">Transmembrane</keyword>
<evidence type="ECO:0000313" key="4">
    <source>
        <dbReference type="Proteomes" id="UP000615455"/>
    </source>
</evidence>
<dbReference type="InterPro" id="IPR050982">
    <property type="entry name" value="Auxin_biosynth/cation_transpt"/>
</dbReference>
<keyword evidence="2" id="KW-1133">Transmembrane helix</keyword>
<protein>
    <submittedName>
        <fullName evidence="3">Flavoprotein</fullName>
    </submittedName>
</protein>
<dbReference type="PRINTS" id="PR00368">
    <property type="entry name" value="FADPNR"/>
</dbReference>
<sequence length="451" mass="49436">MNQYSSLSKAQLPVAIIGAGPVGLAAAAHLVTRGESFVLFDVGHAVGASILQWAHVRLFSPWEYNIDKAAKQLLISHGWNAPNPLDIPTGLEMVKDYLTPFAELPEIKPFLYLSAKVVAVSREGLNKVKTHGREDLPFVLHVEMNGERSIVKAKAVIDASGTWTNPNPIRSEGVWTTEEQAFSKQISYGIPDILHKHKDRYSGKKVLVVGSGHSAINTLLELGELKGIVPETEIVWVLRKSNLEDVYGGREQDQLAARGELGKRIQKLVESGNVKIITPFFVQEVKKNKDKIQVIGTLNGEFQRIDGIDEIVANTGSRPDFSFLREVRVLADPSLESAMELAPLIDPNVHSCGTVRPHGEKELRQPEKDLYIVGAKSYGRAPTFLMATGYEQVRSVVSYLAGDREAAERVELRLPEAGVCSIRADVTSCCSPAPQLKTSKSSCCNGSSKHE</sequence>
<gene>
    <name evidence="3" type="ORF">GCM10008018_10020</name>
</gene>
<dbReference type="Pfam" id="PF13738">
    <property type="entry name" value="Pyr_redox_3"/>
    <property type="match status" value="1"/>
</dbReference>
<dbReference type="PANTHER" id="PTHR43539">
    <property type="entry name" value="FLAVIN-BINDING MONOOXYGENASE-LIKE PROTEIN (AFU_ORTHOLOGUE AFUA_4G09220)"/>
    <property type="match status" value="1"/>
</dbReference>
<keyword evidence="1" id="KW-0560">Oxidoreductase</keyword>
<dbReference type="Proteomes" id="UP000615455">
    <property type="component" value="Unassembled WGS sequence"/>
</dbReference>
<dbReference type="InterPro" id="IPR036188">
    <property type="entry name" value="FAD/NAD-bd_sf"/>
</dbReference>
<reference evidence="4" key="1">
    <citation type="journal article" date="2019" name="Int. J. Syst. Evol. Microbiol.">
        <title>The Global Catalogue of Microorganisms (GCM) 10K type strain sequencing project: providing services to taxonomists for standard genome sequencing and annotation.</title>
        <authorList>
            <consortium name="The Broad Institute Genomics Platform"/>
            <consortium name="The Broad Institute Genome Sequencing Center for Infectious Disease"/>
            <person name="Wu L."/>
            <person name="Ma J."/>
        </authorList>
    </citation>
    <scope>NUCLEOTIDE SEQUENCE [LARGE SCALE GENOMIC DNA]</scope>
    <source>
        <strain evidence="4">CGMCC 1.15043</strain>
    </source>
</reference>
<dbReference type="Gene3D" id="3.50.50.60">
    <property type="entry name" value="FAD/NAD(P)-binding domain"/>
    <property type="match status" value="1"/>
</dbReference>
<accession>A0ABQ2BT06</accession>
<keyword evidence="2" id="KW-0472">Membrane</keyword>
<organism evidence="3 4">
    <name type="scientific">Paenibacillus marchantiophytorum</name>
    <dbReference type="NCBI Taxonomy" id="1619310"/>
    <lineage>
        <taxon>Bacteria</taxon>
        <taxon>Bacillati</taxon>
        <taxon>Bacillota</taxon>
        <taxon>Bacilli</taxon>
        <taxon>Bacillales</taxon>
        <taxon>Paenibacillaceae</taxon>
        <taxon>Paenibacillus</taxon>
    </lineage>
</organism>
<feature type="transmembrane region" description="Helical" evidence="2">
    <location>
        <begin position="12"/>
        <end position="31"/>
    </location>
</feature>
<dbReference type="SUPFAM" id="SSF51905">
    <property type="entry name" value="FAD/NAD(P)-binding domain"/>
    <property type="match status" value="1"/>
</dbReference>
<dbReference type="EMBL" id="BMHE01000003">
    <property type="protein sequence ID" value="GGI45023.1"/>
    <property type="molecule type" value="Genomic_DNA"/>
</dbReference>
<proteinExistence type="predicted"/>